<gene>
    <name evidence="1" type="ORF">TorRG33x02_016630</name>
</gene>
<dbReference type="InParanoid" id="A0A2P5FY46"/>
<keyword evidence="1" id="KW-0255">Endonuclease</keyword>
<dbReference type="Proteomes" id="UP000237000">
    <property type="component" value="Unassembled WGS sequence"/>
</dbReference>
<proteinExistence type="predicted"/>
<keyword evidence="1" id="KW-0540">Nuclease</keyword>
<dbReference type="AlphaFoldDB" id="A0A2P5FY46"/>
<evidence type="ECO:0000313" key="1">
    <source>
        <dbReference type="EMBL" id="POO02677.1"/>
    </source>
</evidence>
<dbReference type="PANTHER" id="PTHR35218:SF7">
    <property type="entry name" value="ENDONUCLEASE_EXONUCLEASE_PHOSPHATASE"/>
    <property type="match status" value="1"/>
</dbReference>
<keyword evidence="1" id="KW-0378">Hydrolase</keyword>
<dbReference type="OrthoDB" id="1227454at2759"/>
<evidence type="ECO:0000313" key="2">
    <source>
        <dbReference type="Proteomes" id="UP000237000"/>
    </source>
</evidence>
<dbReference type="GO" id="GO:0004519">
    <property type="term" value="F:endonuclease activity"/>
    <property type="evidence" value="ECO:0007669"/>
    <property type="project" value="UniProtKB-KW"/>
</dbReference>
<dbReference type="GO" id="GO:0004527">
    <property type="term" value="F:exonuclease activity"/>
    <property type="evidence" value="ECO:0007669"/>
    <property type="project" value="UniProtKB-KW"/>
</dbReference>
<dbReference type="InterPro" id="IPR036691">
    <property type="entry name" value="Endo/exonu/phosph_ase_sf"/>
</dbReference>
<organism evidence="1 2">
    <name type="scientific">Trema orientale</name>
    <name type="common">Charcoal tree</name>
    <name type="synonym">Celtis orientalis</name>
    <dbReference type="NCBI Taxonomy" id="63057"/>
    <lineage>
        <taxon>Eukaryota</taxon>
        <taxon>Viridiplantae</taxon>
        <taxon>Streptophyta</taxon>
        <taxon>Embryophyta</taxon>
        <taxon>Tracheophyta</taxon>
        <taxon>Spermatophyta</taxon>
        <taxon>Magnoliopsida</taxon>
        <taxon>eudicotyledons</taxon>
        <taxon>Gunneridae</taxon>
        <taxon>Pentapetalae</taxon>
        <taxon>rosids</taxon>
        <taxon>fabids</taxon>
        <taxon>Rosales</taxon>
        <taxon>Cannabaceae</taxon>
        <taxon>Trema</taxon>
    </lineage>
</organism>
<dbReference type="PANTHER" id="PTHR35218">
    <property type="entry name" value="RNASE H DOMAIN-CONTAINING PROTEIN"/>
    <property type="match status" value="1"/>
</dbReference>
<dbReference type="STRING" id="63057.A0A2P5FY46"/>
<sequence length="164" mass="18726">METKMDAGRMGTLWRRLGFFEAVIIPAVGLSRGLCLMWKRGVDIDIISNFNSQIVSSFREPPASTGWYLYFTYAPPQRQHRRQFWHQFTSEVLKKEGCWACIGDLNCVLSAEEKLGGRKFCTYEGAGLREFLFSTGSIDLGSVGAWYTWSNGYELTSLIKERLD</sequence>
<protein>
    <submittedName>
        <fullName evidence="1">Endonuclease/exonuclease/phosphatase</fullName>
    </submittedName>
</protein>
<name>A0A2P5FY46_TREOI</name>
<keyword evidence="1" id="KW-0269">Exonuclease</keyword>
<comment type="caution">
    <text evidence="1">The sequence shown here is derived from an EMBL/GenBank/DDBJ whole genome shotgun (WGS) entry which is preliminary data.</text>
</comment>
<keyword evidence="2" id="KW-1185">Reference proteome</keyword>
<reference evidence="2" key="1">
    <citation type="submission" date="2016-06" db="EMBL/GenBank/DDBJ databases">
        <title>Parallel loss of symbiosis genes in relatives of nitrogen-fixing non-legume Parasponia.</title>
        <authorList>
            <person name="Van Velzen R."/>
            <person name="Holmer R."/>
            <person name="Bu F."/>
            <person name="Rutten L."/>
            <person name="Van Zeijl A."/>
            <person name="Liu W."/>
            <person name="Santuari L."/>
            <person name="Cao Q."/>
            <person name="Sharma T."/>
            <person name="Shen D."/>
            <person name="Roswanjaya Y."/>
            <person name="Wardhani T."/>
            <person name="Kalhor M.S."/>
            <person name="Jansen J."/>
            <person name="Van den Hoogen J."/>
            <person name="Gungor B."/>
            <person name="Hartog M."/>
            <person name="Hontelez J."/>
            <person name="Verver J."/>
            <person name="Yang W.-C."/>
            <person name="Schijlen E."/>
            <person name="Repin R."/>
            <person name="Schilthuizen M."/>
            <person name="Schranz E."/>
            <person name="Heidstra R."/>
            <person name="Miyata K."/>
            <person name="Fedorova E."/>
            <person name="Kohlen W."/>
            <person name="Bisseling T."/>
            <person name="Smit S."/>
            <person name="Geurts R."/>
        </authorList>
    </citation>
    <scope>NUCLEOTIDE SEQUENCE [LARGE SCALE GENOMIC DNA]</scope>
    <source>
        <strain evidence="2">cv. RG33-2</strain>
    </source>
</reference>
<dbReference type="Gene3D" id="3.60.10.10">
    <property type="entry name" value="Endonuclease/exonuclease/phosphatase"/>
    <property type="match status" value="1"/>
</dbReference>
<dbReference type="EMBL" id="JXTC01000004">
    <property type="protein sequence ID" value="POO02677.1"/>
    <property type="molecule type" value="Genomic_DNA"/>
</dbReference>
<dbReference type="SUPFAM" id="SSF56219">
    <property type="entry name" value="DNase I-like"/>
    <property type="match status" value="1"/>
</dbReference>
<accession>A0A2P5FY46</accession>